<dbReference type="Pfam" id="PF04267">
    <property type="entry name" value="SoxD"/>
    <property type="match status" value="1"/>
</dbReference>
<keyword evidence="3" id="KW-1185">Reference proteome</keyword>
<dbReference type="KEGG" id="spzr:G5C33_10515"/>
<proteinExistence type="predicted"/>
<feature type="compositionally biased region" description="Basic and acidic residues" evidence="1">
    <location>
        <begin position="24"/>
        <end position="36"/>
    </location>
</feature>
<feature type="region of interest" description="Disordered" evidence="1">
    <location>
        <begin position="19"/>
        <end position="38"/>
    </location>
</feature>
<evidence type="ECO:0000256" key="1">
    <source>
        <dbReference type="SAM" id="MobiDB-lite"/>
    </source>
</evidence>
<dbReference type="InterPro" id="IPR006279">
    <property type="entry name" value="SoxD"/>
</dbReference>
<name>A0A6G6Y5I7_9SPHN</name>
<dbReference type="InterPro" id="IPR038561">
    <property type="entry name" value="SoxD_sf"/>
</dbReference>
<dbReference type="Gene3D" id="3.30.2270.10">
    <property type="entry name" value="Folate-binding superfamily"/>
    <property type="match status" value="1"/>
</dbReference>
<dbReference type="GO" id="GO:0046653">
    <property type="term" value="P:tetrahydrofolate metabolic process"/>
    <property type="evidence" value="ECO:0007669"/>
    <property type="project" value="InterPro"/>
</dbReference>
<sequence length="91" mass="10358">MLRIECPWCGARDEAEFLNGGEGDGSRPAEPHRHTDSGWTEYLFTEDNPRGPLTEYWFHHDGCRQWFVAVRDTMTHAVLETRAPTPGQGEA</sequence>
<reference evidence="2 3" key="1">
    <citation type="submission" date="2020-02" db="EMBL/GenBank/DDBJ databases">
        <authorList>
            <person name="Zheng R.K."/>
            <person name="Sun C.M."/>
        </authorList>
    </citation>
    <scope>NUCLEOTIDE SEQUENCE [LARGE SCALE GENOMIC DNA]</scope>
    <source>
        <strain evidence="3">zrk23</strain>
    </source>
</reference>
<gene>
    <name evidence="2" type="ORF">G5C33_10515</name>
</gene>
<organism evidence="2 3">
    <name type="scientific">Stakelama tenebrarum</name>
    <dbReference type="NCBI Taxonomy" id="2711215"/>
    <lineage>
        <taxon>Bacteria</taxon>
        <taxon>Pseudomonadati</taxon>
        <taxon>Pseudomonadota</taxon>
        <taxon>Alphaproteobacteria</taxon>
        <taxon>Sphingomonadales</taxon>
        <taxon>Sphingomonadaceae</taxon>
        <taxon>Stakelama</taxon>
    </lineage>
</organism>
<dbReference type="Proteomes" id="UP000501568">
    <property type="component" value="Chromosome"/>
</dbReference>
<evidence type="ECO:0000313" key="2">
    <source>
        <dbReference type="EMBL" id="QIG80170.1"/>
    </source>
</evidence>
<dbReference type="EMBL" id="CP049109">
    <property type="protein sequence ID" value="QIG80170.1"/>
    <property type="molecule type" value="Genomic_DNA"/>
</dbReference>
<accession>A0A6G6Y5I7</accession>
<dbReference type="GO" id="GO:0008115">
    <property type="term" value="F:sarcosine oxidase activity"/>
    <property type="evidence" value="ECO:0007669"/>
    <property type="project" value="InterPro"/>
</dbReference>
<evidence type="ECO:0000313" key="3">
    <source>
        <dbReference type="Proteomes" id="UP000501568"/>
    </source>
</evidence>
<dbReference type="AlphaFoldDB" id="A0A6G6Y5I7"/>
<dbReference type="RefSeq" id="WP_165327174.1">
    <property type="nucleotide sequence ID" value="NZ_CP049109.1"/>
</dbReference>
<protein>
    <submittedName>
        <fullName evidence="2">Sarcosine oxidase subunit delta</fullName>
    </submittedName>
</protein>